<dbReference type="SMR" id="B9K4Q3"/>
<evidence type="ECO:0000259" key="1">
    <source>
        <dbReference type="Pfam" id="PF12680"/>
    </source>
</evidence>
<protein>
    <recommendedName>
        <fullName evidence="1">SnoaL-like domain-containing protein</fullName>
    </recommendedName>
</protein>
<dbReference type="InterPro" id="IPR037401">
    <property type="entry name" value="SnoaL-like"/>
</dbReference>
<geneLocation type="plasmid" evidence="2 3">
    <name>pAtS4e</name>
</geneLocation>
<dbReference type="SUPFAM" id="SSF54427">
    <property type="entry name" value="NTF2-like"/>
    <property type="match status" value="1"/>
</dbReference>
<keyword evidence="3" id="KW-1185">Reference proteome</keyword>
<reference evidence="2 3" key="1">
    <citation type="journal article" date="2009" name="J. Bacteriol.">
        <title>Genome sequences of three Agrobacterium biovars help elucidate the evolution of multichromosome genomes in bacteria.</title>
        <authorList>
            <person name="Slater S.C."/>
            <person name="Goldman B.S."/>
            <person name="Goodner B."/>
            <person name="Setubal J.C."/>
            <person name="Farrand S.K."/>
            <person name="Nester E.W."/>
            <person name="Burr T.J."/>
            <person name="Banta L."/>
            <person name="Dickerman A.W."/>
            <person name="Paulsen I."/>
            <person name="Otten L."/>
            <person name="Suen G."/>
            <person name="Welch R."/>
            <person name="Almeida N.F."/>
            <person name="Arnold F."/>
            <person name="Burton O.T."/>
            <person name="Du Z."/>
            <person name="Ewing A."/>
            <person name="Godsy E."/>
            <person name="Heisel S."/>
            <person name="Houmiel K.L."/>
            <person name="Jhaveri J."/>
            <person name="Lu J."/>
            <person name="Miller N.M."/>
            <person name="Norton S."/>
            <person name="Chen Q."/>
            <person name="Phoolcharoen W."/>
            <person name="Ohlin V."/>
            <person name="Ondrusek D."/>
            <person name="Pride N."/>
            <person name="Stricklin S.L."/>
            <person name="Sun J."/>
            <person name="Wheeler C."/>
            <person name="Wilson L."/>
            <person name="Zhu H."/>
            <person name="Wood D.W."/>
        </authorList>
    </citation>
    <scope>NUCLEOTIDE SEQUENCE [LARGE SCALE GENOMIC DNA]</scope>
    <source>
        <strain evidence="3">S4 / ATCC BAA-846</strain>
        <plasmid evidence="2 3">pAtS4e</plasmid>
    </source>
</reference>
<feature type="domain" description="SnoaL-like" evidence="1">
    <location>
        <begin position="82"/>
        <end position="156"/>
    </location>
</feature>
<dbReference type="EMBL" id="CP000638">
    <property type="protein sequence ID" value="ACM39851.1"/>
    <property type="molecule type" value="Genomic_DNA"/>
</dbReference>
<dbReference type="Gene3D" id="3.10.450.50">
    <property type="match status" value="1"/>
</dbReference>
<name>B9K4Q3_ALLAM</name>
<dbReference type="InterPro" id="IPR032710">
    <property type="entry name" value="NTF2-like_dom_sf"/>
</dbReference>
<dbReference type="KEGG" id="avi:Avi_7142"/>
<gene>
    <name evidence="2" type="ordered locus">Avi_7142</name>
</gene>
<organism evidence="2 3">
    <name type="scientific">Allorhizobium ampelinum (strain ATCC BAA-846 / DSM 112012 / S4)</name>
    <name type="common">Agrobacterium vitis (strain S4)</name>
    <dbReference type="NCBI Taxonomy" id="311402"/>
    <lineage>
        <taxon>Bacteria</taxon>
        <taxon>Pseudomonadati</taxon>
        <taxon>Pseudomonadota</taxon>
        <taxon>Alphaproteobacteria</taxon>
        <taxon>Hyphomicrobiales</taxon>
        <taxon>Rhizobiaceae</taxon>
        <taxon>Rhizobium/Agrobacterium group</taxon>
        <taxon>Allorhizobium</taxon>
        <taxon>Allorhizobium ampelinum</taxon>
    </lineage>
</organism>
<dbReference type="Pfam" id="PF12680">
    <property type="entry name" value="SnoaL_2"/>
    <property type="match status" value="1"/>
</dbReference>
<evidence type="ECO:0000313" key="2">
    <source>
        <dbReference type="EMBL" id="ACM39851.1"/>
    </source>
</evidence>
<dbReference type="eggNOG" id="COG4319">
    <property type="taxonomic scope" value="Bacteria"/>
</dbReference>
<dbReference type="Proteomes" id="UP000001596">
    <property type="component" value="Plasmid pAtS4e"/>
</dbReference>
<dbReference type="DNASU" id="7380181"/>
<proteinExistence type="predicted"/>
<accession>B9K4Q3</accession>
<keyword evidence="2" id="KW-0614">Plasmid</keyword>
<sequence length="180" mass="20051">MDGKPLARTTIIQSCTILFGFSKPLQIELWNIFLRSRDTTNFCNRAGSRHPQCYLATGSRKRSQTPRSSICKDHIMQELAANFIKTANAFDIEGVMSLVAPDAIIDDVSVGDAFIGPEGIKQYLNQFFVGYHTQSRLLSVGKQDDHTAFVRLDFAGDFGHEIGVLKITINSDGWIHADLE</sequence>
<dbReference type="HOGENOM" id="CLU_1493177_0_0_5"/>
<evidence type="ECO:0000313" key="3">
    <source>
        <dbReference type="Proteomes" id="UP000001596"/>
    </source>
</evidence>
<dbReference type="AlphaFoldDB" id="B9K4Q3"/>